<dbReference type="Gene3D" id="3.40.50.1820">
    <property type="entry name" value="alpha/beta hydrolase"/>
    <property type="match status" value="1"/>
</dbReference>
<dbReference type="EC" id="3.1.1.-" evidence="4"/>
<evidence type="ECO:0000313" key="6">
    <source>
        <dbReference type="EMBL" id="CAI5446135.1"/>
    </source>
</evidence>
<accession>A0A9P1IJC7</accession>
<dbReference type="InterPro" id="IPR029058">
    <property type="entry name" value="AB_hydrolase_fold"/>
</dbReference>
<dbReference type="PANTHER" id="PTHR45029:SF6">
    <property type="entry name" value="CARBOXYLIC ESTER HYDROLASE"/>
    <property type="match status" value="1"/>
</dbReference>
<dbReference type="InterPro" id="IPR002018">
    <property type="entry name" value="CarbesteraseB"/>
</dbReference>
<evidence type="ECO:0000313" key="7">
    <source>
        <dbReference type="Proteomes" id="UP001152747"/>
    </source>
</evidence>
<dbReference type="OrthoDB" id="19653at2759"/>
<evidence type="ECO:0000256" key="1">
    <source>
        <dbReference type="ARBA" id="ARBA00005964"/>
    </source>
</evidence>
<dbReference type="InterPro" id="IPR019826">
    <property type="entry name" value="Carboxylesterase_B_AS"/>
</dbReference>
<dbReference type="PROSITE" id="PS00122">
    <property type="entry name" value="CARBOXYLESTERASE_B_1"/>
    <property type="match status" value="1"/>
</dbReference>
<evidence type="ECO:0000256" key="4">
    <source>
        <dbReference type="RuleBase" id="RU361235"/>
    </source>
</evidence>
<dbReference type="PANTHER" id="PTHR45029">
    <property type="entry name" value="CARBOXYLIC ESTER HYDROLASE-RELATED"/>
    <property type="match status" value="1"/>
</dbReference>
<dbReference type="Pfam" id="PF00135">
    <property type="entry name" value="COesterase"/>
    <property type="match status" value="1"/>
</dbReference>
<gene>
    <name evidence="6" type="ORF">CAMP_LOCUS8772</name>
</gene>
<comment type="caution">
    <text evidence="6">The sequence shown here is derived from an EMBL/GenBank/DDBJ whole genome shotgun (WGS) entry which is preliminary data.</text>
</comment>
<keyword evidence="2" id="KW-0719">Serine esterase</keyword>
<dbReference type="InterPro" id="IPR043187">
    <property type="entry name" value="CM06B1-like"/>
</dbReference>
<organism evidence="6 7">
    <name type="scientific">Caenorhabditis angaria</name>
    <dbReference type="NCBI Taxonomy" id="860376"/>
    <lineage>
        <taxon>Eukaryota</taxon>
        <taxon>Metazoa</taxon>
        <taxon>Ecdysozoa</taxon>
        <taxon>Nematoda</taxon>
        <taxon>Chromadorea</taxon>
        <taxon>Rhabditida</taxon>
        <taxon>Rhabditina</taxon>
        <taxon>Rhabditomorpha</taxon>
        <taxon>Rhabditoidea</taxon>
        <taxon>Rhabditidae</taxon>
        <taxon>Peloderinae</taxon>
        <taxon>Caenorhabditis</taxon>
    </lineage>
</organism>
<keyword evidence="7" id="KW-1185">Reference proteome</keyword>
<keyword evidence="3 4" id="KW-0378">Hydrolase</keyword>
<dbReference type="AlphaFoldDB" id="A0A9P1IJC7"/>
<protein>
    <recommendedName>
        <fullName evidence="4">Carboxylic ester hydrolase</fullName>
        <ecNumber evidence="4">3.1.1.-</ecNumber>
    </recommendedName>
</protein>
<evidence type="ECO:0000256" key="2">
    <source>
        <dbReference type="ARBA" id="ARBA00022487"/>
    </source>
</evidence>
<proteinExistence type="inferred from homology"/>
<evidence type="ECO:0000256" key="3">
    <source>
        <dbReference type="ARBA" id="ARBA00022801"/>
    </source>
</evidence>
<sequence>MEKVKRFKENVIQMVDDFANYTVQPRARIMGLHNSKHDPTEILELECGPIRGLAYEQNDGRIVDGYLGIPYAQPPINELRFKKPQKAEKWEDPLDCFQFGPRAPQNDELLGQFTNFVGKNEDNCLTLNVFAPRWTSDDWPDGLPVMVFVHGGGFSVHSSSNYGSESIARNLCVKDVLVVSINYRLGVLGFFSTGDDLCPGNMGLWDQTLALKWVQKHIEHFGGDRNNVTVFGQSAGGASTDLLCLSPHSQNLFNRAIPMAGNSQCDWAIRTKEQQILLSREYAKFIGFQGNEMDTVELLEFINEQPLYKLELGINPKRGFKHTPAGLLYFVPIIDGDFFPEPLSELRKKAPKKAYLTGTTEFEGLFFVALGGISRSSEGAKRFMKKIIKECDFGDKTDEVIDEVHDYYFKNQKGQKHKTEQVVNFIGDYSINYGTWKFVNKMTEYGNDVWFYQFDYYNPHGFGIFKWLMPFLGSTHCTEMRYILGKGLISKFRPDSSDKKMIEIMTTIFTNFAKYGNPNIANWEKHSLNSPCKFYRIELENQEMDDNYQERRVEYWDKLQTKNETRKLL</sequence>
<comment type="similarity">
    <text evidence="1 4">Belongs to the type-B carboxylesterase/lipase family.</text>
</comment>
<dbReference type="EMBL" id="CANHGI010000003">
    <property type="protein sequence ID" value="CAI5446135.1"/>
    <property type="molecule type" value="Genomic_DNA"/>
</dbReference>
<reference evidence="6" key="1">
    <citation type="submission" date="2022-11" db="EMBL/GenBank/DDBJ databases">
        <authorList>
            <person name="Kikuchi T."/>
        </authorList>
    </citation>
    <scope>NUCLEOTIDE SEQUENCE</scope>
    <source>
        <strain evidence="6">PS1010</strain>
    </source>
</reference>
<dbReference type="GO" id="GO:0052689">
    <property type="term" value="F:carboxylic ester hydrolase activity"/>
    <property type="evidence" value="ECO:0007669"/>
    <property type="project" value="UniProtKB-KW"/>
</dbReference>
<dbReference type="SUPFAM" id="SSF53474">
    <property type="entry name" value="alpha/beta-Hydrolases"/>
    <property type="match status" value="1"/>
</dbReference>
<evidence type="ECO:0000259" key="5">
    <source>
        <dbReference type="Pfam" id="PF00135"/>
    </source>
</evidence>
<name>A0A9P1IJC7_9PELO</name>
<dbReference type="Proteomes" id="UP001152747">
    <property type="component" value="Unassembled WGS sequence"/>
</dbReference>
<feature type="domain" description="Carboxylesterase type B" evidence="5">
    <location>
        <begin position="41"/>
        <end position="556"/>
    </location>
</feature>